<protein>
    <submittedName>
        <fullName evidence="2">Putative homing endonuclease</fullName>
    </submittedName>
</protein>
<dbReference type="Pfam" id="PF14528">
    <property type="entry name" value="LAGLIDADG_3"/>
    <property type="match status" value="1"/>
</dbReference>
<dbReference type="InterPro" id="IPR004042">
    <property type="entry name" value="Intein_endonuc_central"/>
</dbReference>
<gene>
    <name evidence="2" type="ORF">TM448B01471_0001</name>
</gene>
<reference evidence="2" key="1">
    <citation type="submission" date="2020-03" db="EMBL/GenBank/DDBJ databases">
        <title>The deep terrestrial virosphere.</title>
        <authorList>
            <person name="Holmfeldt K."/>
            <person name="Nilsson E."/>
            <person name="Simone D."/>
            <person name="Lopez-Fernandez M."/>
            <person name="Wu X."/>
            <person name="de Brujin I."/>
            <person name="Lundin D."/>
            <person name="Andersson A."/>
            <person name="Bertilsson S."/>
            <person name="Dopson M."/>
        </authorList>
    </citation>
    <scope>NUCLEOTIDE SEQUENCE</scope>
    <source>
        <strain evidence="2">TM448B01471</strain>
    </source>
</reference>
<evidence type="ECO:0000313" key="2">
    <source>
        <dbReference type="EMBL" id="QJH99022.1"/>
    </source>
</evidence>
<feature type="domain" description="DOD-type homing endonuclease" evidence="1">
    <location>
        <begin position="422"/>
        <end position="549"/>
    </location>
</feature>
<dbReference type="SUPFAM" id="SSF51294">
    <property type="entry name" value="Hedgehog/intein (Hint) domain"/>
    <property type="match status" value="1"/>
</dbReference>
<keyword evidence="2" id="KW-0378">Hydrolase</keyword>
<accession>A0A6M3XMQ4</accession>
<evidence type="ECO:0000259" key="1">
    <source>
        <dbReference type="PROSITE" id="PS50819"/>
    </source>
</evidence>
<dbReference type="Gene3D" id="3.30.420.280">
    <property type="match status" value="1"/>
</dbReference>
<dbReference type="GO" id="GO:0004519">
    <property type="term" value="F:endonuclease activity"/>
    <property type="evidence" value="ECO:0007669"/>
    <property type="project" value="UniProtKB-KW"/>
</dbReference>
<keyword evidence="2" id="KW-0540">Nuclease</keyword>
<keyword evidence="2" id="KW-0255">Endonuclease</keyword>
<dbReference type="Gene3D" id="3.10.28.10">
    <property type="entry name" value="Homing endonucleases"/>
    <property type="match status" value="1"/>
</dbReference>
<dbReference type="SUPFAM" id="SSF55608">
    <property type="entry name" value="Homing endonucleases"/>
    <property type="match status" value="2"/>
</dbReference>
<dbReference type="PROSITE" id="PS50819">
    <property type="entry name" value="INTEIN_ENDONUCLEASE"/>
    <property type="match status" value="1"/>
</dbReference>
<dbReference type="InterPro" id="IPR036844">
    <property type="entry name" value="Hint_dom_sf"/>
</dbReference>
<dbReference type="InterPro" id="IPR027434">
    <property type="entry name" value="Homing_endonucl"/>
</dbReference>
<dbReference type="InterPro" id="IPR004860">
    <property type="entry name" value="LAGLIDADG_dom"/>
</dbReference>
<organism evidence="2">
    <name type="scientific">viral metagenome</name>
    <dbReference type="NCBI Taxonomy" id="1070528"/>
    <lineage>
        <taxon>unclassified sequences</taxon>
        <taxon>metagenomes</taxon>
        <taxon>organismal metagenomes</taxon>
    </lineage>
</organism>
<proteinExistence type="predicted"/>
<sequence length="646" mass="75426">MSSTAHFIFGSFYDTWRNADRLGFRRYRWSIAKHISEADEISSKDRNWDLLDNVLVKDRNPKHWKPAVWWITQDDIEMLREGSSNAEWLVEALGGISRGSGLVFSPKDLKSCICNRCGDDKECKPYQENYCKLIEEFKLGDKLQHITERKCGVDFGGRVPNAQVIVGRHGKMIFVLFADEVLGLSQDEVVDWIDKPCKKLKVWEIYADPEERGMVWILESKGYAMPELWAFGGGGMKKVFVSNAKRWIERHNAIIPKAFVKLIESLQQMAWNEKGKIIKHNDHAISGDSEILTKEGWKNYITLTYSDKIATRNPETGELEYQYPTDIMIRNWDGDMYKFKNHSISFMVSPNHNMAFTHQCDYIKKRNKIDVSKIPNLPQNIFIPKTATWKGKNKQFIEIPSQSNHPRHKKIGKLSMDAFLAFLGLWLAEGCVSKSHYQVIIDQNKLREQKVKDIFNNLGLKYHSWNMGKNVVRYAIQSIDLYIFFKKFGKSHDKFIPNWVFNLSKRQLQILFDSMMFGDGSKQKCYWHYDTVSQKLADDFQKLLLHLGFCGNIYNLKYNGSKSFRISIWKSKNAQIHKREIKKTHYKGKIYCVDVPNHIIYVRQNGKPMWTGNSFDGFIYAISDFDISGGIEQLYEVKKREINRIW</sequence>
<dbReference type="EMBL" id="MT144764">
    <property type="protein sequence ID" value="QJH99022.1"/>
    <property type="molecule type" value="Genomic_DNA"/>
</dbReference>
<dbReference type="AlphaFoldDB" id="A0A6M3XMQ4"/>
<name>A0A6M3XMQ4_9ZZZZ</name>